<protein>
    <submittedName>
        <fullName evidence="1">Uncharacterized protein</fullName>
    </submittedName>
</protein>
<organism evidence="1 2">
    <name type="scientific">Dendrobium chrysotoxum</name>
    <name type="common">Orchid</name>
    <dbReference type="NCBI Taxonomy" id="161865"/>
    <lineage>
        <taxon>Eukaryota</taxon>
        <taxon>Viridiplantae</taxon>
        <taxon>Streptophyta</taxon>
        <taxon>Embryophyta</taxon>
        <taxon>Tracheophyta</taxon>
        <taxon>Spermatophyta</taxon>
        <taxon>Magnoliopsida</taxon>
        <taxon>Liliopsida</taxon>
        <taxon>Asparagales</taxon>
        <taxon>Orchidaceae</taxon>
        <taxon>Epidendroideae</taxon>
        <taxon>Malaxideae</taxon>
        <taxon>Dendrobiinae</taxon>
        <taxon>Dendrobium</taxon>
    </lineage>
</organism>
<accession>A0AAV7G4S8</accession>
<dbReference type="EMBL" id="JAGFBR010000017">
    <property type="protein sequence ID" value="KAH0451221.1"/>
    <property type="molecule type" value="Genomic_DNA"/>
</dbReference>
<dbReference type="Proteomes" id="UP000775213">
    <property type="component" value="Unassembled WGS sequence"/>
</dbReference>
<reference evidence="1 2" key="1">
    <citation type="journal article" date="2021" name="Hortic Res">
        <title>Chromosome-scale assembly of the Dendrobium chrysotoxum genome enhances the understanding of orchid evolution.</title>
        <authorList>
            <person name="Zhang Y."/>
            <person name="Zhang G.Q."/>
            <person name="Zhang D."/>
            <person name="Liu X.D."/>
            <person name="Xu X.Y."/>
            <person name="Sun W.H."/>
            <person name="Yu X."/>
            <person name="Zhu X."/>
            <person name="Wang Z.W."/>
            <person name="Zhao X."/>
            <person name="Zhong W.Y."/>
            <person name="Chen H."/>
            <person name="Yin W.L."/>
            <person name="Huang T."/>
            <person name="Niu S.C."/>
            <person name="Liu Z.J."/>
        </authorList>
    </citation>
    <scope>NUCLEOTIDE SEQUENCE [LARGE SCALE GENOMIC DNA]</scope>
    <source>
        <strain evidence="1">Lindl</strain>
    </source>
</reference>
<proteinExistence type="predicted"/>
<evidence type="ECO:0000313" key="1">
    <source>
        <dbReference type="EMBL" id="KAH0451221.1"/>
    </source>
</evidence>
<name>A0AAV7G4S8_DENCH</name>
<gene>
    <name evidence="1" type="ORF">IEQ34_018520</name>
</gene>
<comment type="caution">
    <text evidence="1">The sequence shown here is derived from an EMBL/GenBank/DDBJ whole genome shotgun (WGS) entry which is preliminary data.</text>
</comment>
<sequence length="127" mass="14522">MDANILKFDVSCEFCTVEFKPSNFNSITFFINVPPRNLQNPPPCDHHGFPEIAKPNLKCLKSLIQKIGLLLRCCKTSEVNVPTGTGDHQYQFPNKLGFHSRTSAIDRDERVREAIMYCKRTMRTESS</sequence>
<keyword evidence="2" id="KW-1185">Reference proteome</keyword>
<dbReference type="AlphaFoldDB" id="A0AAV7G4S8"/>
<evidence type="ECO:0000313" key="2">
    <source>
        <dbReference type="Proteomes" id="UP000775213"/>
    </source>
</evidence>